<organism evidence="1 2">
    <name type="scientific">Rhizopus stolonifer</name>
    <name type="common">Rhizopus nigricans</name>
    <dbReference type="NCBI Taxonomy" id="4846"/>
    <lineage>
        <taxon>Eukaryota</taxon>
        <taxon>Fungi</taxon>
        <taxon>Fungi incertae sedis</taxon>
        <taxon>Mucoromycota</taxon>
        <taxon>Mucoromycotina</taxon>
        <taxon>Mucoromycetes</taxon>
        <taxon>Mucorales</taxon>
        <taxon>Mucorineae</taxon>
        <taxon>Rhizopodaceae</taxon>
        <taxon>Rhizopus</taxon>
    </lineage>
</organism>
<dbReference type="EMBL" id="PJQM01002622">
    <property type="protein sequence ID" value="RCH93959.1"/>
    <property type="molecule type" value="Genomic_DNA"/>
</dbReference>
<sequence length="393" mass="45523">MKLLAAALPVITELRRGSSRSKTMRKGKMKEEVSSIWKDWVTFIQNETNIKKFHPYSPEYHNVIRAGRIVSWRPNLDEKLYQQHLEEKKDKLFALPASTIDFLNLVIDSADMKEYKKKMKHVPDDDENEIVFDFLEAVFGAYHDIYSCKQDIEDGEATFNDLLIVPFLKAVANAIANETNSDAEFKMGEAPLIAMKKQLKDNDDANLYKADGIIKLYSLREPGVLLETPYHFGSKDKTKTSFDHHKGLFGSLSMLKTIADEFYLRTIEIFSRMKVLFVHATDTTVYMWSLRQVEEGPACELWLEESLDLDTKFDQVTEQLSKALNFYWKMKYLLQKTVDVVRELEVEHKKVLKQYRFASFPDDNLSSLVNPNIMKLTEVEDKAGMGEMSPFYT</sequence>
<comment type="caution">
    <text evidence="1">The sequence shown here is derived from an EMBL/GenBank/DDBJ whole genome shotgun (WGS) entry which is preliminary data.</text>
</comment>
<proteinExistence type="predicted"/>
<evidence type="ECO:0000313" key="2">
    <source>
        <dbReference type="Proteomes" id="UP000253551"/>
    </source>
</evidence>
<reference evidence="1 2" key="1">
    <citation type="journal article" date="2018" name="G3 (Bethesda)">
        <title>Phylogenetic and Phylogenomic Definition of Rhizopus Species.</title>
        <authorList>
            <person name="Gryganskyi A.P."/>
            <person name="Golan J."/>
            <person name="Dolatabadi S."/>
            <person name="Mondo S."/>
            <person name="Robb S."/>
            <person name="Idnurm A."/>
            <person name="Muszewska A."/>
            <person name="Steczkiewicz K."/>
            <person name="Masonjones S."/>
            <person name="Liao H.L."/>
            <person name="Gajdeczka M.T."/>
            <person name="Anike F."/>
            <person name="Vuek A."/>
            <person name="Anishchenko I.M."/>
            <person name="Voigt K."/>
            <person name="de Hoog G.S."/>
            <person name="Smith M.E."/>
            <person name="Heitman J."/>
            <person name="Vilgalys R."/>
            <person name="Stajich J.E."/>
        </authorList>
    </citation>
    <scope>NUCLEOTIDE SEQUENCE [LARGE SCALE GENOMIC DNA]</scope>
    <source>
        <strain evidence="1 2">LSU 92-RS-03</strain>
    </source>
</reference>
<evidence type="ECO:0000313" key="1">
    <source>
        <dbReference type="EMBL" id="RCH93959.1"/>
    </source>
</evidence>
<keyword evidence="2" id="KW-1185">Reference proteome</keyword>
<dbReference type="Proteomes" id="UP000253551">
    <property type="component" value="Unassembled WGS sequence"/>
</dbReference>
<name>A0A367JVR8_RHIST</name>
<gene>
    <name evidence="1" type="ORF">CU098_005255</name>
</gene>
<dbReference type="AlphaFoldDB" id="A0A367JVR8"/>
<accession>A0A367JVR8</accession>
<dbReference type="OrthoDB" id="2243575at2759"/>
<protein>
    <submittedName>
        <fullName evidence="1">Uncharacterized protein</fullName>
    </submittedName>
</protein>